<comment type="caution">
    <text evidence="2">The sequence shown here is derived from an EMBL/GenBank/DDBJ whole genome shotgun (WGS) entry which is preliminary data.</text>
</comment>
<feature type="compositionally biased region" description="Low complexity" evidence="1">
    <location>
        <begin position="1"/>
        <end position="40"/>
    </location>
</feature>
<dbReference type="InterPro" id="IPR055304">
    <property type="entry name" value="CHCHD2/10-like"/>
</dbReference>
<dbReference type="GO" id="GO:0007005">
    <property type="term" value="P:mitochondrion organization"/>
    <property type="evidence" value="ECO:0007669"/>
    <property type="project" value="InterPro"/>
</dbReference>
<sequence length="153" mass="15118">MARQSRGRSSAPRAAPAPAPAQSRSAHTAAAPAGYAAPAHHAPPPPAAAHAPTAQSQGPGMLASMAATAGSVAAGSVIGHGISSMLFGGGSSHAAQATEAPAPAPPVQQTQTSGLTCEVQAKDFTKCLEKADLPSCQWYLDQLKACQAAAAPY</sequence>
<evidence type="ECO:0000313" key="3">
    <source>
        <dbReference type="Proteomes" id="UP000298030"/>
    </source>
</evidence>
<feature type="region of interest" description="Disordered" evidence="1">
    <location>
        <begin position="88"/>
        <end position="111"/>
    </location>
</feature>
<reference evidence="2 3" key="1">
    <citation type="journal article" date="2019" name="Nat. Ecol. Evol.">
        <title>Megaphylogeny resolves global patterns of mushroom evolution.</title>
        <authorList>
            <person name="Varga T."/>
            <person name="Krizsan K."/>
            <person name="Foldi C."/>
            <person name="Dima B."/>
            <person name="Sanchez-Garcia M."/>
            <person name="Sanchez-Ramirez S."/>
            <person name="Szollosi G.J."/>
            <person name="Szarkandi J.G."/>
            <person name="Papp V."/>
            <person name="Albert L."/>
            <person name="Andreopoulos W."/>
            <person name="Angelini C."/>
            <person name="Antonin V."/>
            <person name="Barry K.W."/>
            <person name="Bougher N.L."/>
            <person name="Buchanan P."/>
            <person name="Buyck B."/>
            <person name="Bense V."/>
            <person name="Catcheside P."/>
            <person name="Chovatia M."/>
            <person name="Cooper J."/>
            <person name="Damon W."/>
            <person name="Desjardin D."/>
            <person name="Finy P."/>
            <person name="Geml J."/>
            <person name="Haridas S."/>
            <person name="Hughes K."/>
            <person name="Justo A."/>
            <person name="Karasinski D."/>
            <person name="Kautmanova I."/>
            <person name="Kiss B."/>
            <person name="Kocsube S."/>
            <person name="Kotiranta H."/>
            <person name="LaButti K.M."/>
            <person name="Lechner B.E."/>
            <person name="Liimatainen K."/>
            <person name="Lipzen A."/>
            <person name="Lukacs Z."/>
            <person name="Mihaltcheva S."/>
            <person name="Morgado L.N."/>
            <person name="Niskanen T."/>
            <person name="Noordeloos M.E."/>
            <person name="Ohm R.A."/>
            <person name="Ortiz-Santana B."/>
            <person name="Ovrebo C."/>
            <person name="Racz N."/>
            <person name="Riley R."/>
            <person name="Savchenko A."/>
            <person name="Shiryaev A."/>
            <person name="Soop K."/>
            <person name="Spirin V."/>
            <person name="Szebenyi C."/>
            <person name="Tomsovsky M."/>
            <person name="Tulloss R.E."/>
            <person name="Uehling J."/>
            <person name="Grigoriev I.V."/>
            <person name="Vagvolgyi C."/>
            <person name="Papp T."/>
            <person name="Martin F.M."/>
            <person name="Miettinen O."/>
            <person name="Hibbett D.S."/>
            <person name="Nagy L.G."/>
        </authorList>
    </citation>
    <scope>NUCLEOTIDE SEQUENCE [LARGE SCALE GENOMIC DNA]</scope>
    <source>
        <strain evidence="2 3">FP101781</strain>
    </source>
</reference>
<accession>A0A4Y7TJ75</accession>
<evidence type="ECO:0008006" key="4">
    <source>
        <dbReference type="Google" id="ProtNLM"/>
    </source>
</evidence>
<dbReference type="GO" id="GO:0005634">
    <property type="term" value="C:nucleus"/>
    <property type="evidence" value="ECO:0007669"/>
    <property type="project" value="TreeGrafter"/>
</dbReference>
<feature type="compositionally biased region" description="Low complexity" evidence="1">
    <location>
        <begin position="94"/>
        <end position="111"/>
    </location>
</feature>
<evidence type="ECO:0000256" key="1">
    <source>
        <dbReference type="SAM" id="MobiDB-lite"/>
    </source>
</evidence>
<organism evidence="2 3">
    <name type="scientific">Coprinellus micaceus</name>
    <name type="common">Glistening ink-cap mushroom</name>
    <name type="synonym">Coprinus micaceus</name>
    <dbReference type="NCBI Taxonomy" id="71717"/>
    <lineage>
        <taxon>Eukaryota</taxon>
        <taxon>Fungi</taxon>
        <taxon>Dikarya</taxon>
        <taxon>Basidiomycota</taxon>
        <taxon>Agaricomycotina</taxon>
        <taxon>Agaricomycetes</taxon>
        <taxon>Agaricomycetidae</taxon>
        <taxon>Agaricales</taxon>
        <taxon>Agaricineae</taxon>
        <taxon>Psathyrellaceae</taxon>
        <taxon>Coprinellus</taxon>
    </lineage>
</organism>
<name>A0A4Y7TJ75_COPMI</name>
<gene>
    <name evidence="2" type="ORF">FA13DRAFT_1789379</name>
</gene>
<dbReference type="AlphaFoldDB" id="A0A4Y7TJ75"/>
<dbReference type="PANTHER" id="PTHR13523:SF2">
    <property type="entry name" value="COILED-COIL-HELIX-COILED-COIL-HELIX DOMAIN CONTAINING 2, ISOFORM A-RELATED"/>
    <property type="match status" value="1"/>
</dbReference>
<protein>
    <recommendedName>
        <fullName evidence="4">CHCH domain-containing protein</fullName>
    </recommendedName>
</protein>
<dbReference type="Proteomes" id="UP000298030">
    <property type="component" value="Unassembled WGS sequence"/>
</dbReference>
<dbReference type="OrthoDB" id="1106148at2759"/>
<dbReference type="GO" id="GO:0005739">
    <property type="term" value="C:mitochondrion"/>
    <property type="evidence" value="ECO:0007669"/>
    <property type="project" value="TreeGrafter"/>
</dbReference>
<evidence type="ECO:0000313" key="2">
    <source>
        <dbReference type="EMBL" id="TEB34235.1"/>
    </source>
</evidence>
<proteinExistence type="predicted"/>
<feature type="region of interest" description="Disordered" evidence="1">
    <location>
        <begin position="1"/>
        <end position="60"/>
    </location>
</feature>
<keyword evidence="3" id="KW-1185">Reference proteome</keyword>
<dbReference type="PANTHER" id="PTHR13523">
    <property type="entry name" value="COILED-COIL-HELIX-COILED-COIL-HELIX DOMAIN CONTAINING 2/NUR77"/>
    <property type="match status" value="1"/>
</dbReference>
<dbReference type="STRING" id="71717.A0A4Y7TJ75"/>
<dbReference type="EMBL" id="QPFP01000010">
    <property type="protein sequence ID" value="TEB34235.1"/>
    <property type="molecule type" value="Genomic_DNA"/>
</dbReference>